<dbReference type="EC" id="2.10.1.1" evidence="3"/>
<evidence type="ECO:0000256" key="4">
    <source>
        <dbReference type="ARBA" id="ARBA00022505"/>
    </source>
</evidence>
<evidence type="ECO:0000256" key="1">
    <source>
        <dbReference type="ARBA" id="ARBA00001946"/>
    </source>
</evidence>
<dbReference type="AlphaFoldDB" id="A0A7C5Y7Z1"/>
<dbReference type="InterPro" id="IPR005111">
    <property type="entry name" value="MoeA_C_domain_IV"/>
</dbReference>
<evidence type="ECO:0000256" key="2">
    <source>
        <dbReference type="ARBA" id="ARBA00005046"/>
    </source>
</evidence>
<dbReference type="Pfam" id="PF00994">
    <property type="entry name" value="MoCF_biosynth"/>
    <property type="match status" value="1"/>
</dbReference>
<dbReference type="PANTHER" id="PTHR10192">
    <property type="entry name" value="MOLYBDOPTERIN BIOSYNTHESIS PROTEIN"/>
    <property type="match status" value="1"/>
</dbReference>
<dbReference type="GO" id="GO:0046872">
    <property type="term" value="F:metal ion binding"/>
    <property type="evidence" value="ECO:0007669"/>
    <property type="project" value="UniProtKB-KW"/>
</dbReference>
<gene>
    <name evidence="11" type="ORF">ENM42_04530</name>
</gene>
<dbReference type="GO" id="GO:0005737">
    <property type="term" value="C:cytoplasm"/>
    <property type="evidence" value="ECO:0007669"/>
    <property type="project" value="TreeGrafter"/>
</dbReference>
<evidence type="ECO:0000256" key="8">
    <source>
        <dbReference type="ARBA" id="ARBA00023150"/>
    </source>
</evidence>
<dbReference type="SUPFAM" id="SSF63867">
    <property type="entry name" value="MoeA C-terminal domain-like"/>
    <property type="match status" value="1"/>
</dbReference>
<dbReference type="EMBL" id="DRXS01000246">
    <property type="protein sequence ID" value="HHR41079.1"/>
    <property type="molecule type" value="Genomic_DNA"/>
</dbReference>
<comment type="pathway">
    <text evidence="2">Cofactor biosynthesis; molybdopterin biosynthesis.</text>
</comment>
<dbReference type="PANTHER" id="PTHR10192:SF19">
    <property type="entry name" value="MOLYBDOPTERIN BIOSYNTHESIS PROTEIN MJ0666-RELATED"/>
    <property type="match status" value="1"/>
</dbReference>
<keyword evidence="5 11" id="KW-0808">Transferase</keyword>
<comment type="caution">
    <text evidence="11">The sequence shown here is derived from an EMBL/GenBank/DDBJ whole genome shotgun (WGS) entry which is preliminary data.</text>
</comment>
<dbReference type="CDD" id="cd00887">
    <property type="entry name" value="MoeA"/>
    <property type="match status" value="1"/>
</dbReference>
<proteinExistence type="predicted"/>
<protein>
    <recommendedName>
        <fullName evidence="3">molybdopterin molybdotransferase</fullName>
        <ecNumber evidence="3">2.10.1.1</ecNumber>
    </recommendedName>
</protein>
<dbReference type="InterPro" id="IPR005110">
    <property type="entry name" value="MoeA_linker/N"/>
</dbReference>
<dbReference type="InterPro" id="IPR036135">
    <property type="entry name" value="MoeA_linker/N_sf"/>
</dbReference>
<reference evidence="11" key="1">
    <citation type="journal article" date="2020" name="mSystems">
        <title>Genome- and Community-Level Interaction Insights into Carbon Utilization and Element Cycling Functions of Hydrothermarchaeota in Hydrothermal Sediment.</title>
        <authorList>
            <person name="Zhou Z."/>
            <person name="Liu Y."/>
            <person name="Xu W."/>
            <person name="Pan J."/>
            <person name="Luo Z.H."/>
            <person name="Li M."/>
        </authorList>
    </citation>
    <scope>NUCLEOTIDE SEQUENCE [LARGE SCALE GENOMIC DNA]</scope>
    <source>
        <strain evidence="11">SpSt-1084</strain>
    </source>
</reference>
<dbReference type="SUPFAM" id="SSF63882">
    <property type="entry name" value="MoeA N-terminal region -like"/>
    <property type="match status" value="1"/>
</dbReference>
<keyword evidence="6" id="KW-0479">Metal-binding</keyword>
<name>A0A7C5Y7Z1_CALS0</name>
<evidence type="ECO:0000256" key="3">
    <source>
        <dbReference type="ARBA" id="ARBA00013269"/>
    </source>
</evidence>
<dbReference type="NCBIfam" id="NF045515">
    <property type="entry name" value="Glp_gephyrin"/>
    <property type="match status" value="1"/>
</dbReference>
<dbReference type="Gene3D" id="2.40.340.10">
    <property type="entry name" value="MoeA, C-terminal, domain IV"/>
    <property type="match status" value="1"/>
</dbReference>
<dbReference type="InterPro" id="IPR036688">
    <property type="entry name" value="MoeA_C_domain_IV_sf"/>
</dbReference>
<dbReference type="FunFam" id="3.40.980.10:FF:000004">
    <property type="entry name" value="Molybdopterin molybdenumtransferase"/>
    <property type="match status" value="1"/>
</dbReference>
<dbReference type="InterPro" id="IPR038987">
    <property type="entry name" value="MoeA-like"/>
</dbReference>
<evidence type="ECO:0000313" key="11">
    <source>
        <dbReference type="EMBL" id="HHR41079.1"/>
    </source>
</evidence>
<keyword evidence="4" id="KW-0500">Molybdenum</keyword>
<dbReference type="GO" id="GO:0061599">
    <property type="term" value="F:molybdopterin molybdotransferase activity"/>
    <property type="evidence" value="ECO:0007669"/>
    <property type="project" value="UniProtKB-EC"/>
</dbReference>
<sequence>MMRKKMTGFPSLLKADEALSMLLEKIDFRELRVERIPLEACLGRYCGEDVRSPVNVPAFDRSAMDGYAVRAEDTFGASPTNPVTLELVGVSHAGMTLDETPKISPGQTVEIYTGGPIPAGADAVVMAENVKKTSDGFIEVYRQVYPFQNVSRVGEDFAEGELVVAKGIRIRPWHIGALASLNITHIPVYVKLRIAVLSTGSELVELGQQPRKGQIINSSKPMLKALITELGCEPVDLGTAEDSIDTVSAMIREGLRTADMVIVTGGTSVGERDIVPEAVNKLGKPGVIFHGVRVRPAKPTGAAVIDGKPVFMLSGFPVSALLGFVLFVEPVVNTFYWRQPQIPCTVRGKLSRRVANPSLSKAFVRVFVRKTDEGYVVEPLMLTGSGLLSTLTKANGILVVPEDVEGFDEGDIVEVHLLKQD</sequence>
<accession>A0A7C5Y7Z1</accession>
<evidence type="ECO:0000256" key="5">
    <source>
        <dbReference type="ARBA" id="ARBA00022679"/>
    </source>
</evidence>
<organism evidence="11">
    <name type="scientific">Caldiarchaeum subterraneum</name>
    <dbReference type="NCBI Taxonomy" id="311458"/>
    <lineage>
        <taxon>Archaea</taxon>
        <taxon>Nitrososphaerota</taxon>
        <taxon>Candidatus Caldarchaeales</taxon>
        <taxon>Candidatus Caldarchaeaceae</taxon>
        <taxon>Candidatus Caldarchaeum</taxon>
    </lineage>
</organism>
<comment type="catalytic activity">
    <reaction evidence="9">
        <text>adenylyl-molybdopterin + molybdate = Mo-molybdopterin + AMP + H(+)</text>
        <dbReference type="Rhea" id="RHEA:35047"/>
        <dbReference type="ChEBI" id="CHEBI:15378"/>
        <dbReference type="ChEBI" id="CHEBI:36264"/>
        <dbReference type="ChEBI" id="CHEBI:62727"/>
        <dbReference type="ChEBI" id="CHEBI:71302"/>
        <dbReference type="ChEBI" id="CHEBI:456215"/>
        <dbReference type="EC" id="2.10.1.1"/>
    </reaction>
</comment>
<evidence type="ECO:0000256" key="7">
    <source>
        <dbReference type="ARBA" id="ARBA00022842"/>
    </source>
</evidence>
<feature type="domain" description="MoaB/Mog" evidence="10">
    <location>
        <begin position="195"/>
        <end position="334"/>
    </location>
</feature>
<evidence type="ECO:0000256" key="9">
    <source>
        <dbReference type="ARBA" id="ARBA00047317"/>
    </source>
</evidence>
<dbReference type="Pfam" id="PF03453">
    <property type="entry name" value="MoeA_N"/>
    <property type="match status" value="1"/>
</dbReference>
<evidence type="ECO:0000259" key="10">
    <source>
        <dbReference type="SMART" id="SM00852"/>
    </source>
</evidence>
<dbReference type="UniPathway" id="UPA00344"/>
<dbReference type="Gene3D" id="3.90.105.10">
    <property type="entry name" value="Molybdopterin biosynthesis moea protein, domain 2"/>
    <property type="match status" value="1"/>
</dbReference>
<dbReference type="InterPro" id="IPR036425">
    <property type="entry name" value="MoaB/Mog-like_dom_sf"/>
</dbReference>
<comment type="cofactor">
    <cofactor evidence="1">
        <name>Mg(2+)</name>
        <dbReference type="ChEBI" id="CHEBI:18420"/>
    </cofactor>
</comment>
<keyword evidence="7" id="KW-0460">Magnesium</keyword>
<dbReference type="FunFam" id="2.170.190.11:FF:000001">
    <property type="entry name" value="Molybdopterin molybdenumtransferase"/>
    <property type="match status" value="1"/>
</dbReference>
<dbReference type="Gene3D" id="2.170.190.11">
    <property type="entry name" value="Molybdopterin biosynthesis moea protein, domain 3"/>
    <property type="match status" value="1"/>
</dbReference>
<keyword evidence="8" id="KW-0501">Molybdenum cofactor biosynthesis</keyword>
<dbReference type="SMART" id="SM00852">
    <property type="entry name" value="MoCF_biosynth"/>
    <property type="match status" value="1"/>
</dbReference>
<dbReference type="NCBIfam" id="TIGR00177">
    <property type="entry name" value="molyb_syn"/>
    <property type="match status" value="1"/>
</dbReference>
<dbReference type="GO" id="GO:0006777">
    <property type="term" value="P:Mo-molybdopterin cofactor biosynthetic process"/>
    <property type="evidence" value="ECO:0007669"/>
    <property type="project" value="UniProtKB-KW"/>
</dbReference>
<dbReference type="InterPro" id="IPR001453">
    <property type="entry name" value="MoaB/Mog_dom"/>
</dbReference>
<dbReference type="SUPFAM" id="SSF53218">
    <property type="entry name" value="Molybdenum cofactor biosynthesis proteins"/>
    <property type="match status" value="1"/>
</dbReference>
<dbReference type="Pfam" id="PF03454">
    <property type="entry name" value="MoeA_C"/>
    <property type="match status" value="1"/>
</dbReference>
<evidence type="ECO:0000256" key="6">
    <source>
        <dbReference type="ARBA" id="ARBA00022723"/>
    </source>
</evidence>
<dbReference type="Gene3D" id="3.40.980.10">
    <property type="entry name" value="MoaB/Mog-like domain"/>
    <property type="match status" value="1"/>
</dbReference>